<evidence type="ECO:0000259" key="1">
    <source>
        <dbReference type="SMART" id="SM00507"/>
    </source>
</evidence>
<dbReference type="InterPro" id="IPR003870">
    <property type="entry name" value="DUF222"/>
</dbReference>
<keyword evidence="2" id="KW-0540">Nuclease</keyword>
<accession>A0A557XZJ0</accession>
<dbReference type="AlphaFoldDB" id="A0A557XZJ0"/>
<dbReference type="SMART" id="SM00507">
    <property type="entry name" value="HNHc"/>
    <property type="match status" value="1"/>
</dbReference>
<feature type="non-terminal residue" evidence="2">
    <location>
        <position position="428"/>
    </location>
</feature>
<proteinExistence type="predicted"/>
<dbReference type="GO" id="GO:0004519">
    <property type="term" value="F:endonuclease activity"/>
    <property type="evidence" value="ECO:0007669"/>
    <property type="project" value="UniProtKB-KW"/>
</dbReference>
<evidence type="ECO:0000313" key="2">
    <source>
        <dbReference type="EMBL" id="TVS91674.1"/>
    </source>
</evidence>
<dbReference type="CDD" id="cd00085">
    <property type="entry name" value="HNHc"/>
    <property type="match status" value="1"/>
</dbReference>
<dbReference type="Proteomes" id="UP000320513">
    <property type="component" value="Unassembled WGS sequence"/>
</dbReference>
<keyword evidence="3" id="KW-1185">Reference proteome</keyword>
<keyword evidence="2" id="KW-0255">Endonuclease</keyword>
<dbReference type="InterPro" id="IPR003615">
    <property type="entry name" value="HNH_nuc"/>
</dbReference>
<dbReference type="Pfam" id="PF02720">
    <property type="entry name" value="DUF222"/>
    <property type="match status" value="1"/>
</dbReference>
<sequence length="428" mass="45833">MFDEVSGMRPSAESIAELEEWFERRHPSKTVESAGLVERICAATRVENRAAAAQLVAIGELFAYRLSRCSEDEDWAIDTMAAVAAEVGAALRISQGLAGSRVHYARAMRERLPKVGAVFEAGDMDFRLFATIVYRTDLITDPDVLAAVDAELALAVARWPSLTRSRLAGAVDKIVARVDADAVRRRREQHAERGVWLDERGGGLAELRGTVLTPDARALDSRLAALAGTVCGKDPRTSDQRRADALGALAAGAERLGCRCGRPDCPEAGQRRTASPVVIHVIAEQATLGGGDSPGSLVCADGLIGPELVAELAGTATVRPLIHPGDAPPEPGYTPSVGLADFVRCRDVTCRWPGCDRPAFDCELDHTIPYARGGPTHAANLKCYCKTHHLIKTFLGWTEKQLPDGTLILTSPSGHTYVTTPGSALLFP</sequence>
<organism evidence="2 3">
    <name type="scientific">Mycobacterium helveticum</name>
    <dbReference type="NCBI Taxonomy" id="2592811"/>
    <lineage>
        <taxon>Bacteria</taxon>
        <taxon>Bacillati</taxon>
        <taxon>Actinomycetota</taxon>
        <taxon>Actinomycetes</taxon>
        <taxon>Mycobacteriales</taxon>
        <taxon>Mycobacteriaceae</taxon>
        <taxon>Mycobacterium</taxon>
    </lineage>
</organism>
<dbReference type="Gene3D" id="1.10.30.50">
    <property type="match status" value="1"/>
</dbReference>
<dbReference type="EMBL" id="VMQU01000009">
    <property type="protein sequence ID" value="TVS91674.1"/>
    <property type="molecule type" value="Genomic_DNA"/>
</dbReference>
<protein>
    <submittedName>
        <fullName evidence="2">HNH endonuclease</fullName>
    </submittedName>
</protein>
<name>A0A557XZJ0_9MYCO</name>
<keyword evidence="2" id="KW-0378">Hydrolase</keyword>
<feature type="domain" description="HNH nuclease" evidence="1">
    <location>
        <begin position="338"/>
        <end position="390"/>
    </location>
</feature>
<comment type="caution">
    <text evidence="2">The sequence shown here is derived from an EMBL/GenBank/DDBJ whole genome shotgun (WGS) entry which is preliminary data.</text>
</comment>
<evidence type="ECO:0000313" key="3">
    <source>
        <dbReference type="Proteomes" id="UP000320513"/>
    </source>
</evidence>
<gene>
    <name evidence="2" type="ORF">FPZ47_03525</name>
</gene>
<reference evidence="2 3" key="1">
    <citation type="submission" date="2019-07" db="EMBL/GenBank/DDBJ databases">
        <title>New Mycobacterium species.</title>
        <authorList>
            <person name="Tortoli E."/>
            <person name="Ghielmetti G."/>
            <person name="Friedel U."/>
            <person name="Trovato A."/>
        </authorList>
    </citation>
    <scope>NUCLEOTIDE SEQUENCE [LARGE SCALE GENOMIC DNA]</scope>
    <source>
        <strain evidence="2 3">16-83</strain>
    </source>
</reference>
<dbReference type="RefSeq" id="WP_145039330.1">
    <property type="nucleotide sequence ID" value="NZ_VMQU01000009.1"/>
</dbReference>